<dbReference type="EMBL" id="JBHUMO010000033">
    <property type="protein sequence ID" value="MFD2728758.1"/>
    <property type="molecule type" value="Genomic_DNA"/>
</dbReference>
<dbReference type="PRINTS" id="PR00469">
    <property type="entry name" value="PNDRDTASEII"/>
</dbReference>
<evidence type="ECO:0000256" key="8">
    <source>
        <dbReference type="ARBA" id="ARBA00023004"/>
    </source>
</evidence>
<evidence type="ECO:0000256" key="4">
    <source>
        <dbReference type="ARBA" id="ARBA00022630"/>
    </source>
</evidence>
<dbReference type="InterPro" id="IPR013785">
    <property type="entry name" value="Aldolase_TIM"/>
</dbReference>
<comment type="caution">
    <text evidence="12">The sequence shown here is derived from an EMBL/GenBank/DDBJ whole genome shotgun (WGS) entry which is preliminary data.</text>
</comment>
<dbReference type="Gene3D" id="3.20.20.70">
    <property type="entry name" value="Aldolase class I"/>
    <property type="match status" value="1"/>
</dbReference>
<accession>A0ABW5TI16</accession>
<dbReference type="InterPro" id="IPR051793">
    <property type="entry name" value="NADH:flavin_oxidoreductase"/>
</dbReference>
<evidence type="ECO:0000313" key="12">
    <source>
        <dbReference type="EMBL" id="MFD2728758.1"/>
    </source>
</evidence>
<feature type="domain" description="FAD/NAD(P)-binding" evidence="11">
    <location>
        <begin position="385"/>
        <end position="616"/>
    </location>
</feature>
<dbReference type="Gene3D" id="3.40.50.720">
    <property type="entry name" value="NAD(P)-binding Rossmann-like Domain"/>
    <property type="match status" value="1"/>
</dbReference>
<evidence type="ECO:0000313" key="13">
    <source>
        <dbReference type="Proteomes" id="UP001597427"/>
    </source>
</evidence>
<gene>
    <name evidence="12" type="ORF">ACFSR0_04865</name>
</gene>
<evidence type="ECO:0000256" key="2">
    <source>
        <dbReference type="ARBA" id="ARBA00001966"/>
    </source>
</evidence>
<dbReference type="CDD" id="cd02803">
    <property type="entry name" value="OYE_like_FMN_family"/>
    <property type="match status" value="1"/>
</dbReference>
<evidence type="ECO:0000256" key="7">
    <source>
        <dbReference type="ARBA" id="ARBA00023002"/>
    </source>
</evidence>
<dbReference type="PANTHER" id="PTHR42917:SF2">
    <property type="entry name" value="2,4-DIENOYL-COA REDUCTASE [(2E)-ENOYL-COA-PRODUCING]"/>
    <property type="match status" value="1"/>
</dbReference>
<dbReference type="InterPro" id="IPR001155">
    <property type="entry name" value="OxRdtase_FMN_N"/>
</dbReference>
<dbReference type="SUPFAM" id="SSF51905">
    <property type="entry name" value="FAD/NAD(P)-binding domain"/>
    <property type="match status" value="1"/>
</dbReference>
<dbReference type="PRINTS" id="PR00368">
    <property type="entry name" value="FADPNR"/>
</dbReference>
<keyword evidence="4" id="KW-0285">Flavoprotein</keyword>
<keyword evidence="9" id="KW-0411">Iron-sulfur</keyword>
<evidence type="ECO:0000259" key="10">
    <source>
        <dbReference type="Pfam" id="PF00724"/>
    </source>
</evidence>
<keyword evidence="5" id="KW-0288">FMN</keyword>
<sequence>MYTKLFEPGNIGSVEIKNRIVMPPMGTSLSSFTGEATDEVIRYYEERAKGGCGLIITEIARIDDETGIGEPGQLSVTSGKYIRKLVQLTEAVHKYDAKIFLQLHHPGRQVTRSLLNGVQPVAPSAIACKVVNEMPRALTTEECDELVKKFITGAAIAQLSDFDGVELHGAHGYLINEFLSPYTNKRSDKYGGDFTKRLTFLTSIVKGIQQVCGPKFSISVRLSADEFLDGGLKIEDTIQISKVLEELGVSAIDVSAGTYESGYAVIEPQFLPEGWKKHLAKAIREQVSIPVIAVNNLKYPKTAELLLEEGVCDFASFGRAFLADAHWPNKAQAHQEELIHKCIGCLQCFKTVFGGKPIECTVNPIVGRELRYNEQTLIKDGANRSVIVVGAGPGGMHAATILAKRGYAVTLVEKEDRLGGTLNTAEQPPAKQMIGELIKTLSCEVKEAGVHVVLNQEATVNWLEQQQPYGIVIACGGNPIIPPIEGVTLPHVVTAEDVLLKKVTIDNQRVVIVGGGVTGLETAEVMANTNEVTVIEMATSVGNALYTSNRMMLLNHLQEAGVSIQTNRMLAQISEKNVLLKETGKEIEHHLPCDMVVLALGVSPRKSFVQEIRQAFDHVMVVGDAHQPGQIVDAMKEANDKAYVFS</sequence>
<evidence type="ECO:0000256" key="6">
    <source>
        <dbReference type="ARBA" id="ARBA00022723"/>
    </source>
</evidence>
<dbReference type="SUPFAM" id="SSF51395">
    <property type="entry name" value="FMN-linked oxidoreductases"/>
    <property type="match status" value="1"/>
</dbReference>
<dbReference type="Pfam" id="PF00724">
    <property type="entry name" value="Oxidored_FMN"/>
    <property type="match status" value="1"/>
</dbReference>
<comment type="cofactor">
    <cofactor evidence="1">
        <name>FMN</name>
        <dbReference type="ChEBI" id="CHEBI:58210"/>
    </cofactor>
</comment>
<organism evidence="12 13">
    <name type="scientific">Enterococcus camelliae</name>
    <dbReference type="NCBI Taxonomy" id="453959"/>
    <lineage>
        <taxon>Bacteria</taxon>
        <taxon>Bacillati</taxon>
        <taxon>Bacillota</taxon>
        <taxon>Bacilli</taxon>
        <taxon>Lactobacillales</taxon>
        <taxon>Enterococcaceae</taxon>
        <taxon>Enterococcus</taxon>
    </lineage>
</organism>
<evidence type="ECO:0000256" key="5">
    <source>
        <dbReference type="ARBA" id="ARBA00022643"/>
    </source>
</evidence>
<keyword evidence="8" id="KW-0408">Iron</keyword>
<proteinExistence type="inferred from homology"/>
<evidence type="ECO:0000256" key="9">
    <source>
        <dbReference type="ARBA" id="ARBA00023014"/>
    </source>
</evidence>
<dbReference type="InterPro" id="IPR036188">
    <property type="entry name" value="FAD/NAD-bd_sf"/>
</dbReference>
<reference evidence="13" key="1">
    <citation type="journal article" date="2019" name="Int. J. Syst. Evol. Microbiol.">
        <title>The Global Catalogue of Microorganisms (GCM) 10K type strain sequencing project: providing services to taxonomists for standard genome sequencing and annotation.</title>
        <authorList>
            <consortium name="The Broad Institute Genomics Platform"/>
            <consortium name="The Broad Institute Genome Sequencing Center for Infectious Disease"/>
            <person name="Wu L."/>
            <person name="Ma J."/>
        </authorList>
    </citation>
    <scope>NUCLEOTIDE SEQUENCE [LARGE SCALE GENOMIC DNA]</scope>
    <source>
        <strain evidence="13">TISTR 932</strain>
    </source>
</reference>
<dbReference type="PANTHER" id="PTHR42917">
    <property type="entry name" value="2,4-DIENOYL-COA REDUCTASE"/>
    <property type="match status" value="1"/>
</dbReference>
<keyword evidence="13" id="KW-1185">Reference proteome</keyword>
<evidence type="ECO:0000259" key="11">
    <source>
        <dbReference type="Pfam" id="PF07992"/>
    </source>
</evidence>
<comment type="cofactor">
    <cofactor evidence="2">
        <name>[4Fe-4S] cluster</name>
        <dbReference type="ChEBI" id="CHEBI:49883"/>
    </cofactor>
</comment>
<keyword evidence="7" id="KW-0560">Oxidoreductase</keyword>
<dbReference type="Gene3D" id="3.50.50.60">
    <property type="entry name" value="FAD/NAD(P)-binding domain"/>
    <property type="match status" value="1"/>
</dbReference>
<dbReference type="Pfam" id="PF07992">
    <property type="entry name" value="Pyr_redox_2"/>
    <property type="match status" value="1"/>
</dbReference>
<comment type="similarity">
    <text evidence="3">In the N-terminal section; belongs to the NADH:flavin oxidoreductase/NADH oxidase family.</text>
</comment>
<name>A0ABW5TI16_9ENTE</name>
<feature type="domain" description="NADH:flavin oxidoreductase/NADH oxidase N-terminal" evidence="10">
    <location>
        <begin position="4"/>
        <end position="335"/>
    </location>
</feature>
<dbReference type="Proteomes" id="UP001597427">
    <property type="component" value="Unassembled WGS sequence"/>
</dbReference>
<dbReference type="RefSeq" id="WP_379980466.1">
    <property type="nucleotide sequence ID" value="NZ_JBHUMO010000033.1"/>
</dbReference>
<dbReference type="InterPro" id="IPR023753">
    <property type="entry name" value="FAD/NAD-binding_dom"/>
</dbReference>
<evidence type="ECO:0000256" key="1">
    <source>
        <dbReference type="ARBA" id="ARBA00001917"/>
    </source>
</evidence>
<keyword evidence="6" id="KW-0479">Metal-binding</keyword>
<evidence type="ECO:0000256" key="3">
    <source>
        <dbReference type="ARBA" id="ARBA00011048"/>
    </source>
</evidence>
<protein>
    <submittedName>
        <fullName evidence="12">FAD-dependent oxidoreductase</fullName>
    </submittedName>
</protein>